<dbReference type="Proteomes" id="UP000294901">
    <property type="component" value="Unassembled WGS sequence"/>
</dbReference>
<gene>
    <name evidence="1" type="ORF">C8E87_8562</name>
</gene>
<dbReference type="RefSeq" id="WP_133878965.1">
    <property type="nucleotide sequence ID" value="NZ_BOMD01000050.1"/>
</dbReference>
<reference evidence="1 2" key="1">
    <citation type="submission" date="2019-03" db="EMBL/GenBank/DDBJ databases">
        <title>Sequencing the genomes of 1000 actinobacteria strains.</title>
        <authorList>
            <person name="Klenk H.-P."/>
        </authorList>
    </citation>
    <scope>NUCLEOTIDE SEQUENCE [LARGE SCALE GENOMIC DNA]</scope>
    <source>
        <strain evidence="1 2">DSM 43805</strain>
    </source>
</reference>
<sequence>MPAGPDLTTSPFAGELFRVLAAEGRLRLDAGQADAVIAGLERTLAEVQARLRLLRGRQQAPPGVRAELSDDTVDAVFADQLAPGRLESAAVELPKYIEALRQARRRPQ</sequence>
<name>A0A4R6JBK1_9ACTN</name>
<dbReference type="OrthoDB" id="3700546at2"/>
<accession>A0A4R6JBK1</accession>
<keyword evidence="2" id="KW-1185">Reference proteome</keyword>
<dbReference type="EMBL" id="SNWR01000002">
    <property type="protein sequence ID" value="TDO33079.1"/>
    <property type="molecule type" value="Genomic_DNA"/>
</dbReference>
<protein>
    <submittedName>
        <fullName evidence="1">Uncharacterized protein</fullName>
    </submittedName>
</protein>
<dbReference type="AlphaFoldDB" id="A0A4R6JBK1"/>
<proteinExistence type="predicted"/>
<evidence type="ECO:0000313" key="2">
    <source>
        <dbReference type="Proteomes" id="UP000294901"/>
    </source>
</evidence>
<evidence type="ECO:0000313" key="1">
    <source>
        <dbReference type="EMBL" id="TDO33079.1"/>
    </source>
</evidence>
<comment type="caution">
    <text evidence="1">The sequence shown here is derived from an EMBL/GenBank/DDBJ whole genome shotgun (WGS) entry which is preliminary data.</text>
</comment>
<organism evidence="1 2">
    <name type="scientific">Paractinoplanes brasiliensis</name>
    <dbReference type="NCBI Taxonomy" id="52695"/>
    <lineage>
        <taxon>Bacteria</taxon>
        <taxon>Bacillati</taxon>
        <taxon>Actinomycetota</taxon>
        <taxon>Actinomycetes</taxon>
        <taxon>Micromonosporales</taxon>
        <taxon>Micromonosporaceae</taxon>
        <taxon>Paractinoplanes</taxon>
    </lineage>
</organism>